<sequence length="58" mass="6880">MIIIFEYEGLTPCYDSLYNNQFQQPKLVISMMRNKSLLVSLFVTHTQYIVFLNFLGTR</sequence>
<dbReference type="EMBL" id="LS483452">
    <property type="protein sequence ID" value="SQH76755.1"/>
    <property type="molecule type" value="Genomic_DNA"/>
</dbReference>
<protein>
    <submittedName>
        <fullName evidence="1">Uncharacterized protein</fullName>
    </submittedName>
</protein>
<dbReference type="AlphaFoldDB" id="A0A330M487"/>
<evidence type="ECO:0000313" key="2">
    <source>
        <dbReference type="Proteomes" id="UP000250123"/>
    </source>
</evidence>
<accession>A0A330M487</accession>
<dbReference type="KEGG" id="sbk:SHEWBE_2792"/>
<dbReference type="Proteomes" id="UP000250123">
    <property type="component" value="Chromosome SHEWBE"/>
</dbReference>
<gene>
    <name evidence="1" type="ORF">SHEWBE_2792</name>
</gene>
<evidence type="ECO:0000313" key="1">
    <source>
        <dbReference type="EMBL" id="SQH76755.1"/>
    </source>
</evidence>
<name>A0A330M487_9GAMM</name>
<reference evidence="2" key="1">
    <citation type="submission" date="2018-06" db="EMBL/GenBank/DDBJ databases">
        <authorList>
            <person name="Cea G.-C."/>
            <person name="William W."/>
        </authorList>
    </citation>
    <scope>NUCLEOTIDE SEQUENCE [LARGE SCALE GENOMIC DNA]</scope>
    <source>
        <strain evidence="2">DB21MT-2</strain>
    </source>
</reference>
<organism evidence="1 2">
    <name type="scientific">Shewanella benthica</name>
    <dbReference type="NCBI Taxonomy" id="43661"/>
    <lineage>
        <taxon>Bacteria</taxon>
        <taxon>Pseudomonadati</taxon>
        <taxon>Pseudomonadota</taxon>
        <taxon>Gammaproteobacteria</taxon>
        <taxon>Alteromonadales</taxon>
        <taxon>Shewanellaceae</taxon>
        <taxon>Shewanella</taxon>
    </lineage>
</organism>
<proteinExistence type="predicted"/>